<dbReference type="InterPro" id="IPR001466">
    <property type="entry name" value="Beta-lactam-related"/>
</dbReference>
<dbReference type="Proteomes" id="UP001203512">
    <property type="component" value="Unassembled WGS sequence"/>
</dbReference>
<dbReference type="PANTHER" id="PTHR43283">
    <property type="entry name" value="BETA-LACTAMASE-RELATED"/>
    <property type="match status" value="1"/>
</dbReference>
<protein>
    <submittedName>
        <fullName evidence="2">Beta-lactamase family protein</fullName>
    </submittedName>
</protein>
<dbReference type="EMBL" id="JALKHS010000003">
    <property type="protein sequence ID" value="MCK0530087.1"/>
    <property type="molecule type" value="Genomic_DNA"/>
</dbReference>
<organism evidence="2 3">
    <name type="scientific">Sphingobium agri</name>
    <dbReference type="NCBI Taxonomy" id="2933566"/>
    <lineage>
        <taxon>Bacteria</taxon>
        <taxon>Pseudomonadati</taxon>
        <taxon>Pseudomonadota</taxon>
        <taxon>Alphaproteobacteria</taxon>
        <taxon>Sphingomonadales</taxon>
        <taxon>Sphingomonadaceae</taxon>
        <taxon>Sphingobium</taxon>
    </lineage>
</organism>
<sequence>MNQESSRRFDPASFREVTSLFERHIGQGDVAGAVLAVAVGDEDPCFISVGETGFGTGRAVQPDSLHRIYSQTKPITGIATMMLVEEGVIGLDQPIGELLPELAKLDVLVSEEGDAVRPAKRQPVVRDLLTHSAGFSYGLQFSPLAARYRELGLLPGDRISAHRDGGEDPHDLAHMVELLGTLPLARDPGEMFEYSLSIDVLGALIERVSGRGLDAFFQERIFGPLGMVDTSFVVPSDKLDRLVNLHERGEDGTWRLVDGPADSAYARPALLSGGGGLVSTAQDYARFTAMLANEGEYRGKRLLKPETVRLARSNLLPTGINAQFYGNVMQDVVFGAAMQVNLSASRTPPGLYGWGGAAGTGMWVDPIHRLHVVLMTQYFPPEINLTFREDPVAAVYADLGLWPAGPRAILHHDLDC</sequence>
<dbReference type="InterPro" id="IPR012338">
    <property type="entry name" value="Beta-lactam/transpept-like"/>
</dbReference>
<evidence type="ECO:0000313" key="2">
    <source>
        <dbReference type="EMBL" id="MCK0530087.1"/>
    </source>
</evidence>
<gene>
    <name evidence="2" type="ORF">MU848_00650</name>
</gene>
<dbReference type="Gene3D" id="3.40.710.10">
    <property type="entry name" value="DD-peptidase/beta-lactamase superfamily"/>
    <property type="match status" value="1"/>
</dbReference>
<dbReference type="PANTHER" id="PTHR43283:SF3">
    <property type="entry name" value="BETA-LACTAMASE FAMILY PROTEIN (AFU_ORTHOLOGUE AFUA_5G07500)"/>
    <property type="match status" value="1"/>
</dbReference>
<evidence type="ECO:0000313" key="3">
    <source>
        <dbReference type="Proteomes" id="UP001203512"/>
    </source>
</evidence>
<dbReference type="Pfam" id="PF00144">
    <property type="entry name" value="Beta-lactamase"/>
    <property type="match status" value="1"/>
</dbReference>
<dbReference type="InterPro" id="IPR050789">
    <property type="entry name" value="Diverse_Enzym_Activities"/>
</dbReference>
<keyword evidence="3" id="KW-1185">Reference proteome</keyword>
<feature type="domain" description="Beta-lactamase-related" evidence="1">
    <location>
        <begin position="19"/>
        <end position="381"/>
    </location>
</feature>
<dbReference type="SUPFAM" id="SSF56601">
    <property type="entry name" value="beta-lactamase/transpeptidase-like"/>
    <property type="match status" value="1"/>
</dbReference>
<reference evidence="2 3" key="1">
    <citation type="submission" date="2022-04" db="EMBL/GenBank/DDBJ databases">
        <authorList>
            <person name="Huq M.A."/>
        </authorList>
    </citation>
    <scope>NUCLEOTIDE SEQUENCE [LARGE SCALE GENOMIC DNA]</scope>
    <source>
        <strain evidence="2 3">MAH-33</strain>
    </source>
</reference>
<accession>A0ABT0DSJ5</accession>
<evidence type="ECO:0000259" key="1">
    <source>
        <dbReference type="Pfam" id="PF00144"/>
    </source>
</evidence>
<name>A0ABT0DSJ5_9SPHN</name>
<proteinExistence type="predicted"/>
<comment type="caution">
    <text evidence="2">The sequence shown here is derived from an EMBL/GenBank/DDBJ whole genome shotgun (WGS) entry which is preliminary data.</text>
</comment>
<dbReference type="RefSeq" id="WP_247229525.1">
    <property type="nucleotide sequence ID" value="NZ_JALKHS010000003.1"/>
</dbReference>